<dbReference type="Gene3D" id="3.40.50.1820">
    <property type="entry name" value="alpha/beta hydrolase"/>
    <property type="match status" value="1"/>
</dbReference>
<dbReference type="Pfam" id="PF12697">
    <property type="entry name" value="Abhydrolase_6"/>
    <property type="match status" value="1"/>
</dbReference>
<dbReference type="Gene3D" id="1.20.1440.110">
    <property type="entry name" value="acylaminoacyl peptidase"/>
    <property type="match status" value="1"/>
</dbReference>
<dbReference type="EMBL" id="BAAALF010000016">
    <property type="protein sequence ID" value="GAA1225544.1"/>
    <property type="molecule type" value="Genomic_DNA"/>
</dbReference>
<dbReference type="PANTHER" id="PTHR22946:SF12">
    <property type="entry name" value="CONIDIAL PIGMENT BIOSYNTHESIS PROTEIN AYG1 (AFU_ORTHOLOGUE AFUA_2G17550)"/>
    <property type="match status" value="1"/>
</dbReference>
<gene>
    <name evidence="3" type="ORF">GCM10009665_14960</name>
</gene>
<comment type="caution">
    <text evidence="3">The sequence shown here is derived from an EMBL/GenBank/DDBJ whole genome shotgun (WGS) entry which is preliminary data.</text>
</comment>
<keyword evidence="4" id="KW-1185">Reference proteome</keyword>
<dbReference type="InterPro" id="IPR029058">
    <property type="entry name" value="AB_hydrolase_fold"/>
</dbReference>
<comment type="similarity">
    <text evidence="1">Belongs to the AB hydrolase superfamily. FUS2 hydrolase family.</text>
</comment>
<name>A0ABP4GHP9_9ACTN</name>
<dbReference type="Proteomes" id="UP001500037">
    <property type="component" value="Unassembled WGS sequence"/>
</dbReference>
<accession>A0ABP4GHP9</accession>
<keyword evidence="3" id="KW-0378">Hydrolase</keyword>
<evidence type="ECO:0000256" key="1">
    <source>
        <dbReference type="ARBA" id="ARBA00038115"/>
    </source>
</evidence>
<dbReference type="PANTHER" id="PTHR22946">
    <property type="entry name" value="DIENELACTONE HYDROLASE DOMAIN-CONTAINING PROTEIN-RELATED"/>
    <property type="match status" value="1"/>
</dbReference>
<evidence type="ECO:0000259" key="2">
    <source>
        <dbReference type="Pfam" id="PF12697"/>
    </source>
</evidence>
<proteinExistence type="inferred from homology"/>
<reference evidence="4" key="1">
    <citation type="journal article" date="2019" name="Int. J. Syst. Evol. Microbiol.">
        <title>The Global Catalogue of Microorganisms (GCM) 10K type strain sequencing project: providing services to taxonomists for standard genome sequencing and annotation.</title>
        <authorList>
            <consortium name="The Broad Institute Genomics Platform"/>
            <consortium name="The Broad Institute Genome Sequencing Center for Infectious Disease"/>
            <person name="Wu L."/>
            <person name="Ma J."/>
        </authorList>
    </citation>
    <scope>NUCLEOTIDE SEQUENCE [LARGE SCALE GENOMIC DNA]</scope>
    <source>
        <strain evidence="4">JCM 13004</strain>
    </source>
</reference>
<dbReference type="RefSeq" id="WP_344440435.1">
    <property type="nucleotide sequence ID" value="NZ_BAAALF010000016.1"/>
</dbReference>
<dbReference type="InterPro" id="IPR050261">
    <property type="entry name" value="FrsA_esterase"/>
</dbReference>
<dbReference type="SUPFAM" id="SSF53474">
    <property type="entry name" value="alpha/beta-Hydrolases"/>
    <property type="match status" value="1"/>
</dbReference>
<evidence type="ECO:0000313" key="4">
    <source>
        <dbReference type="Proteomes" id="UP001500037"/>
    </source>
</evidence>
<dbReference type="InterPro" id="IPR000073">
    <property type="entry name" value="AB_hydrolase_1"/>
</dbReference>
<organism evidence="3 4">
    <name type="scientific">Kitasatospora nipponensis</name>
    <dbReference type="NCBI Taxonomy" id="258049"/>
    <lineage>
        <taxon>Bacteria</taxon>
        <taxon>Bacillati</taxon>
        <taxon>Actinomycetota</taxon>
        <taxon>Actinomycetes</taxon>
        <taxon>Kitasatosporales</taxon>
        <taxon>Streptomycetaceae</taxon>
        <taxon>Kitasatospora</taxon>
    </lineage>
</organism>
<feature type="domain" description="AB hydrolase-1" evidence="2">
    <location>
        <begin position="152"/>
        <end position="381"/>
    </location>
</feature>
<dbReference type="GO" id="GO:0016787">
    <property type="term" value="F:hydrolase activity"/>
    <property type="evidence" value="ECO:0007669"/>
    <property type="project" value="UniProtKB-KW"/>
</dbReference>
<protein>
    <submittedName>
        <fullName evidence="3">Alpha/beta fold hydrolase</fullName>
    </submittedName>
</protein>
<sequence length="405" mass="44508">MRFLYEDESFSFETLRTAGFAGYGGADLGEVVATARTIGEGDEEAWLREWKRTAERVHAIGSRALAAGHRVSAREALLRASNYYRTAEFYRRDDPAHDPEVKLLSTLSRETFATAAALMDTPVEAVRIPYEDTTLPGYLFLVDDSGTPRPTVVFTSGFDSTLEEAYFALAAAALRRGYHVLAYDGPGQGAALREQGLVFRPDWEAVVTPVVDYALTRAEIDPDRLVLFGYSLGGYLAARAAAHEHRLAALILDDGLFDYHAAHTQVMPPFLREWIEAGRDDLADPVAGLLMSAGTQLRWALRNGVWAFGATSVADYVRRTAAYTLEGVAQLIDCPTLILDAENDQFFRGQPQRVQAALTCPHTLITLTEAEGAGEHCHMGAMSRFHQVTFDWLDTTLAPTPTPAS</sequence>
<evidence type="ECO:0000313" key="3">
    <source>
        <dbReference type="EMBL" id="GAA1225544.1"/>
    </source>
</evidence>